<dbReference type="Pfam" id="PF04280">
    <property type="entry name" value="Tim44"/>
    <property type="match status" value="1"/>
</dbReference>
<evidence type="ECO:0000313" key="3">
    <source>
        <dbReference type="EMBL" id="AFE54279.1"/>
    </source>
</evidence>
<evidence type="ECO:0000313" key="4">
    <source>
        <dbReference type="Proteomes" id="UP000007581"/>
    </source>
</evidence>
<organism evidence="3 4">
    <name type="scientific">Rickettsia typhi str. TH1527</name>
    <dbReference type="NCBI Taxonomy" id="1003201"/>
    <lineage>
        <taxon>Bacteria</taxon>
        <taxon>Pseudomonadati</taxon>
        <taxon>Pseudomonadota</taxon>
        <taxon>Alphaproteobacteria</taxon>
        <taxon>Rickettsiales</taxon>
        <taxon>Rickettsiaceae</taxon>
        <taxon>Rickettsieae</taxon>
        <taxon>Rickettsia</taxon>
        <taxon>typhus group</taxon>
    </lineage>
</organism>
<dbReference type="SMART" id="SM00978">
    <property type="entry name" value="Tim44"/>
    <property type="match status" value="1"/>
</dbReference>
<name>A0ABM5MW84_RICTP</name>
<evidence type="ECO:0000256" key="1">
    <source>
        <dbReference type="SAM" id="Phobius"/>
    </source>
</evidence>
<feature type="domain" description="Tim44-like" evidence="2">
    <location>
        <begin position="85"/>
        <end position="211"/>
    </location>
</feature>
<dbReference type="InterPro" id="IPR032710">
    <property type="entry name" value="NTF2-like_dom_sf"/>
</dbReference>
<protein>
    <recommendedName>
        <fullName evidence="2">Tim44-like domain-containing protein</fullName>
    </recommendedName>
</protein>
<dbReference type="EMBL" id="CP003397">
    <property type="protein sequence ID" value="AFE54279.1"/>
    <property type="molecule type" value="Genomic_DNA"/>
</dbReference>
<dbReference type="RefSeq" id="WP_011190882.1">
    <property type="nucleotide sequence ID" value="NC_017066.1"/>
</dbReference>
<dbReference type="NCBIfam" id="NF033779">
    <property type="entry name" value="Tim44_TimA_adap"/>
    <property type="match status" value="1"/>
</dbReference>
<proteinExistence type="predicted"/>
<dbReference type="SUPFAM" id="SSF54427">
    <property type="entry name" value="NTF2-like"/>
    <property type="match status" value="1"/>
</dbReference>
<dbReference type="Proteomes" id="UP000007581">
    <property type="component" value="Chromosome"/>
</dbReference>
<accession>A0ABM5MW84</accession>
<dbReference type="InterPro" id="IPR007379">
    <property type="entry name" value="Tim44-like_dom"/>
</dbReference>
<reference evidence="3" key="1">
    <citation type="submission" date="2012-03" db="EMBL/GenBank/DDBJ databases">
        <authorList>
            <person name="Johnson S.L."/>
            <person name="Sims D."/>
            <person name="Han S."/>
            <person name="Bruce D.C."/>
            <person name="Dasch G.A."/>
        </authorList>
    </citation>
    <scope>NUCLEOTIDE SEQUENCE [LARGE SCALE GENOMIC DNA]</scope>
    <source>
        <strain evidence="3">TH1527</strain>
    </source>
</reference>
<feature type="transmembrane region" description="Helical" evidence="1">
    <location>
        <begin position="6"/>
        <end position="23"/>
    </location>
</feature>
<keyword evidence="1" id="KW-0812">Transmembrane</keyword>
<sequence length="212" mass="24711">MSPQIIELLIFAIIAFYIINKLITTLGSTSEEEQIKNKSYFGEPMIKDVTYSTVKANKIAEKNISRVQDIKVFKDIIVEHNINAVVDGMEQIHKRLYSFDPVKFINNAKTAFQMIIEAAYKKDIKELTELIDKRYLEEFEKITPSYGDFFDSSALSAKYSEIYMFGNNIFIKLLFQGKNVVDKIENLQEEWTFTRNANTKEVDWFLSNIERV</sequence>
<keyword evidence="1" id="KW-0472">Membrane</keyword>
<keyword evidence="1" id="KW-1133">Transmembrane helix</keyword>
<keyword evidence="4" id="KW-1185">Reference proteome</keyword>
<gene>
    <name evidence="3" type="ORF">RTTH1527_02070</name>
</gene>
<evidence type="ECO:0000259" key="2">
    <source>
        <dbReference type="SMART" id="SM00978"/>
    </source>
</evidence>